<evidence type="ECO:0000256" key="6">
    <source>
        <dbReference type="ARBA" id="ARBA00023004"/>
    </source>
</evidence>
<dbReference type="PIRSF" id="PIRSF038928">
    <property type="entry name" value="Catalase_clade1-3"/>
    <property type="match status" value="1"/>
</dbReference>
<dbReference type="InterPro" id="IPR024711">
    <property type="entry name" value="Catalase_clade1/3"/>
</dbReference>
<evidence type="ECO:0000256" key="1">
    <source>
        <dbReference type="ARBA" id="ARBA00005329"/>
    </source>
</evidence>
<dbReference type="InterPro" id="IPR018028">
    <property type="entry name" value="Catalase"/>
</dbReference>
<evidence type="ECO:0000256" key="11">
    <source>
        <dbReference type="RuleBase" id="RU004142"/>
    </source>
</evidence>
<dbReference type="PRINTS" id="PR00067">
    <property type="entry name" value="CATALASE"/>
</dbReference>
<feature type="active site" evidence="8">
    <location>
        <position position="71"/>
    </location>
</feature>
<keyword evidence="7 10" id="KW-0376">Hydrogen peroxide</keyword>
<dbReference type="PROSITE" id="PS00437">
    <property type="entry name" value="CATALASE_1"/>
    <property type="match status" value="1"/>
</dbReference>
<comment type="catalytic activity">
    <reaction evidence="10">
        <text>2 H2O2 = O2 + 2 H2O</text>
        <dbReference type="Rhea" id="RHEA:20309"/>
        <dbReference type="ChEBI" id="CHEBI:15377"/>
        <dbReference type="ChEBI" id="CHEBI:15379"/>
        <dbReference type="ChEBI" id="CHEBI:16240"/>
        <dbReference type="EC" id="1.11.1.6"/>
    </reaction>
</comment>
<comment type="cofactor">
    <cofactor evidence="9">
        <name>heme</name>
        <dbReference type="ChEBI" id="CHEBI:30413"/>
    </cofactor>
</comment>
<dbReference type="Pfam" id="PF06628">
    <property type="entry name" value="Catalase-rel"/>
    <property type="match status" value="1"/>
</dbReference>
<dbReference type="EMBL" id="KZ819639">
    <property type="protein sequence ID" value="PWN87663.1"/>
    <property type="molecule type" value="Genomic_DNA"/>
</dbReference>
<proteinExistence type="inferred from homology"/>
<dbReference type="GO" id="GO:0020037">
    <property type="term" value="F:heme binding"/>
    <property type="evidence" value="ECO:0007669"/>
    <property type="project" value="InterPro"/>
</dbReference>
<accession>A0A316YHT0</accession>
<evidence type="ECO:0000259" key="12">
    <source>
        <dbReference type="SMART" id="SM01060"/>
    </source>
</evidence>
<feature type="domain" description="Catalase core" evidence="12">
    <location>
        <begin position="24"/>
        <end position="408"/>
    </location>
</feature>
<dbReference type="RefSeq" id="XP_025374861.1">
    <property type="nucleotide sequence ID" value="XM_025518251.1"/>
</dbReference>
<dbReference type="GO" id="GO:0004096">
    <property type="term" value="F:catalase activity"/>
    <property type="evidence" value="ECO:0007669"/>
    <property type="project" value="UniProtKB-EC"/>
</dbReference>
<dbReference type="Pfam" id="PF00199">
    <property type="entry name" value="Catalase"/>
    <property type="match status" value="1"/>
</dbReference>
<dbReference type="InterPro" id="IPR024708">
    <property type="entry name" value="Catalase_AS"/>
</dbReference>
<comment type="function">
    <text evidence="11">Catalyzes the degradation of hydrogen peroxide (H(2)O(2)) generated by peroxisomal oxidases to water and oxygen, thereby protecting cells from the toxic effects of hydrogen peroxide.</text>
</comment>
<protein>
    <recommendedName>
        <fullName evidence="10">Catalase</fullName>
        <ecNumber evidence="10">1.11.1.6</ecNumber>
    </recommendedName>
</protein>
<dbReference type="InterPro" id="IPR011614">
    <property type="entry name" value="Catalase_core"/>
</dbReference>
<feature type="binding site" description="axial binding residue" evidence="9">
    <location>
        <position position="354"/>
    </location>
    <ligand>
        <name>heme</name>
        <dbReference type="ChEBI" id="CHEBI:30413"/>
    </ligand>
    <ligandPart>
        <name>Fe</name>
        <dbReference type="ChEBI" id="CHEBI:18248"/>
    </ligandPart>
</feature>
<gene>
    <name evidence="13" type="ORF">FA10DRAFT_174263</name>
</gene>
<feature type="active site" evidence="8">
    <location>
        <position position="144"/>
    </location>
</feature>
<keyword evidence="3 9" id="KW-0349">Heme</keyword>
<dbReference type="GO" id="GO:0046872">
    <property type="term" value="F:metal ion binding"/>
    <property type="evidence" value="ECO:0007669"/>
    <property type="project" value="UniProtKB-KW"/>
</dbReference>
<dbReference type="STRING" id="215250.A0A316YHT0"/>
<sequence>MSPAQHLPTQDFAADSWGKSGVYANANGAVVAHPYESQRVGENGPLLLQDTHLVEVLSHFDRERIPERVVHAKGGGAHGHFKLTHPIPELTSAKIFSTPGTSCPATVRFSTVGGESGSPDQARDPRGFSIKFRTEEGNMDWVFNNTPVFFIRDPAKFPTFIHTQKRNPQTHATHADDSTDFWNYMSQNPESVHQFMYLFGPRGIPQDWRHMQGYSGHTFKFVAANGSWNYVQIHVLSQQGVKNMHPDDAAKASPDCHQLDLFNSIEKGEYPKWDVKYQIASQQEADAAGLDVFDLTRTWDRKKFPLQPLGELELNQNVANYFAEIEQVAFAPSTLIPGIEPSADPVLQSRLFSYHDTHRHRVGVNYQQLPVNAPQVPYPIYNFQRDGQMAFVNQGTRPTHLSSIQPPTLKPRPYDLGKTAGYVDGHAISFLSGVTMRDFEQPRELFRRVFSEEDRKLTIEQISGHMTTSRDPKSIAQAVNIWWLVDNDMGNAIAKNLKLEAGSWQKPLAELSFIGSHNFAANKEALQMFEDYKSVQQKAAEKAGDFTTTAKEAVAHGVQAVANAVNGAANGHANGH</sequence>
<name>A0A316YHT0_9BASI</name>
<dbReference type="PROSITE" id="PS00438">
    <property type="entry name" value="CATALASE_2"/>
    <property type="match status" value="1"/>
</dbReference>
<dbReference type="OrthoDB" id="6880011at2759"/>
<keyword evidence="6 9" id="KW-0408">Iron</keyword>
<organism evidence="13 14">
    <name type="scientific">Acaromyces ingoldii</name>
    <dbReference type="NCBI Taxonomy" id="215250"/>
    <lineage>
        <taxon>Eukaryota</taxon>
        <taxon>Fungi</taxon>
        <taxon>Dikarya</taxon>
        <taxon>Basidiomycota</taxon>
        <taxon>Ustilaginomycotina</taxon>
        <taxon>Exobasidiomycetes</taxon>
        <taxon>Exobasidiales</taxon>
        <taxon>Cryptobasidiaceae</taxon>
        <taxon>Acaromyces</taxon>
    </lineage>
</organism>
<evidence type="ECO:0000256" key="4">
    <source>
        <dbReference type="ARBA" id="ARBA00022723"/>
    </source>
</evidence>
<dbReference type="GO" id="GO:0042542">
    <property type="term" value="P:response to hydrogen peroxide"/>
    <property type="evidence" value="ECO:0007669"/>
    <property type="project" value="TreeGrafter"/>
</dbReference>
<keyword evidence="14" id="KW-1185">Reference proteome</keyword>
<dbReference type="GO" id="GO:0005777">
    <property type="term" value="C:peroxisome"/>
    <property type="evidence" value="ECO:0007669"/>
    <property type="project" value="TreeGrafter"/>
</dbReference>
<dbReference type="PANTHER" id="PTHR11465">
    <property type="entry name" value="CATALASE"/>
    <property type="match status" value="1"/>
</dbReference>
<dbReference type="Proteomes" id="UP000245768">
    <property type="component" value="Unassembled WGS sequence"/>
</dbReference>
<dbReference type="GO" id="GO:0005739">
    <property type="term" value="C:mitochondrion"/>
    <property type="evidence" value="ECO:0007669"/>
    <property type="project" value="TreeGrafter"/>
</dbReference>
<evidence type="ECO:0000256" key="5">
    <source>
        <dbReference type="ARBA" id="ARBA00023002"/>
    </source>
</evidence>
<evidence type="ECO:0000256" key="10">
    <source>
        <dbReference type="RuleBase" id="RU000498"/>
    </source>
</evidence>
<dbReference type="GO" id="GO:0042744">
    <property type="term" value="P:hydrogen peroxide catabolic process"/>
    <property type="evidence" value="ECO:0007669"/>
    <property type="project" value="UniProtKB-KW"/>
</dbReference>
<keyword evidence="4 9" id="KW-0479">Metal-binding</keyword>
<dbReference type="PROSITE" id="PS51402">
    <property type="entry name" value="CATALASE_3"/>
    <property type="match status" value="1"/>
</dbReference>
<reference evidence="13 14" key="1">
    <citation type="journal article" date="2018" name="Mol. Biol. Evol.">
        <title>Broad Genomic Sampling Reveals a Smut Pathogenic Ancestry of the Fungal Clade Ustilaginomycotina.</title>
        <authorList>
            <person name="Kijpornyongpan T."/>
            <person name="Mondo S.J."/>
            <person name="Barry K."/>
            <person name="Sandor L."/>
            <person name="Lee J."/>
            <person name="Lipzen A."/>
            <person name="Pangilinan J."/>
            <person name="LaButti K."/>
            <person name="Hainaut M."/>
            <person name="Henrissat B."/>
            <person name="Grigoriev I.V."/>
            <person name="Spatafora J.W."/>
            <person name="Aime M.C."/>
        </authorList>
    </citation>
    <scope>NUCLEOTIDE SEQUENCE [LARGE SCALE GENOMIC DNA]</scope>
    <source>
        <strain evidence="13 14">MCA 4198</strain>
    </source>
</reference>
<dbReference type="Gene3D" id="2.40.180.10">
    <property type="entry name" value="Catalase core domain"/>
    <property type="match status" value="1"/>
</dbReference>
<dbReference type="GeneID" id="37040167"/>
<keyword evidence="2 10" id="KW-0575">Peroxidase</keyword>
<evidence type="ECO:0000256" key="8">
    <source>
        <dbReference type="PIRSR" id="PIRSR038928-1"/>
    </source>
</evidence>
<evidence type="ECO:0000313" key="13">
    <source>
        <dbReference type="EMBL" id="PWN87663.1"/>
    </source>
</evidence>
<dbReference type="SMART" id="SM01060">
    <property type="entry name" value="Catalase"/>
    <property type="match status" value="1"/>
</dbReference>
<dbReference type="InterPro" id="IPR002226">
    <property type="entry name" value="Catalase_haem_BS"/>
</dbReference>
<comment type="similarity">
    <text evidence="1 10">Belongs to the catalase family.</text>
</comment>
<evidence type="ECO:0000256" key="7">
    <source>
        <dbReference type="ARBA" id="ARBA00023324"/>
    </source>
</evidence>
<dbReference type="SUPFAM" id="SSF56634">
    <property type="entry name" value="Heme-dependent catalase-like"/>
    <property type="match status" value="1"/>
</dbReference>
<evidence type="ECO:0000313" key="14">
    <source>
        <dbReference type="Proteomes" id="UP000245768"/>
    </source>
</evidence>
<dbReference type="EC" id="1.11.1.6" evidence="10"/>
<keyword evidence="5 10" id="KW-0560">Oxidoreductase</keyword>
<dbReference type="PANTHER" id="PTHR11465:SF62">
    <property type="entry name" value="CATALASE T"/>
    <property type="match status" value="1"/>
</dbReference>
<dbReference type="InterPro" id="IPR020835">
    <property type="entry name" value="Catalase_sf"/>
</dbReference>
<dbReference type="InterPro" id="IPR010582">
    <property type="entry name" value="Catalase_immune_responsive"/>
</dbReference>
<dbReference type="AlphaFoldDB" id="A0A316YHT0"/>
<evidence type="ECO:0000256" key="2">
    <source>
        <dbReference type="ARBA" id="ARBA00022559"/>
    </source>
</evidence>
<evidence type="ECO:0000256" key="3">
    <source>
        <dbReference type="ARBA" id="ARBA00022617"/>
    </source>
</evidence>
<dbReference type="InParanoid" id="A0A316YHT0"/>
<evidence type="ECO:0000256" key="9">
    <source>
        <dbReference type="PIRSR" id="PIRSR038928-2"/>
    </source>
</evidence>